<sequence>MVPKIIFCTGVLLATLIVILLAIFSPVVHRKPAKNSTSPLMAFSLYLQQPQFSNSNLQSVPPPDALIFHRILTDGPENTSLVVGKAQGFIIPVEQFAQSAFNVIYFTFDTQEYSGSLSVQAKNIGHKDRDELTVVGGTGSFAFARGIAVFEQTKLEGSTSHVTYKIKLKLEFPDPFRRVRG</sequence>
<keyword evidence="3 4" id="KW-0964">Secreted</keyword>
<proteinExistence type="inferred from homology"/>
<comment type="subunit">
    <text evidence="2 4">Homodimer.</text>
</comment>
<comment type="caution">
    <text evidence="5">The sequence shown here is derived from an EMBL/GenBank/DDBJ whole genome shotgun (WGS) entry which is preliminary data.</text>
</comment>
<reference evidence="5" key="2">
    <citation type="submission" date="2023-05" db="EMBL/GenBank/DDBJ databases">
        <authorList>
            <person name="Schelkunov M.I."/>
        </authorList>
    </citation>
    <scope>NUCLEOTIDE SEQUENCE</scope>
    <source>
        <strain evidence="5">Hsosn_3</strain>
        <tissue evidence="5">Leaf</tissue>
    </source>
</reference>
<keyword evidence="6" id="KW-1185">Reference proteome</keyword>
<reference evidence="5" key="1">
    <citation type="submission" date="2023-02" db="EMBL/GenBank/DDBJ databases">
        <title>Genome of toxic invasive species Heracleum sosnowskyi carries increased number of genes despite the absence of recent whole-genome duplications.</title>
        <authorList>
            <person name="Schelkunov M."/>
            <person name="Shtratnikova V."/>
            <person name="Makarenko M."/>
            <person name="Klepikova A."/>
            <person name="Omelchenko D."/>
            <person name="Novikova G."/>
            <person name="Obukhova E."/>
            <person name="Bogdanov V."/>
            <person name="Penin A."/>
            <person name="Logacheva M."/>
        </authorList>
    </citation>
    <scope>NUCLEOTIDE SEQUENCE</scope>
    <source>
        <strain evidence="5">Hsosn_3</strain>
        <tissue evidence="5">Leaf</tissue>
    </source>
</reference>
<dbReference type="Gene3D" id="2.40.480.10">
    <property type="entry name" value="Allene oxide cyclase-like"/>
    <property type="match status" value="1"/>
</dbReference>
<dbReference type="Proteomes" id="UP001237642">
    <property type="component" value="Unassembled WGS sequence"/>
</dbReference>
<evidence type="ECO:0000313" key="6">
    <source>
        <dbReference type="Proteomes" id="UP001237642"/>
    </source>
</evidence>
<evidence type="ECO:0000256" key="4">
    <source>
        <dbReference type="RuleBase" id="RU363099"/>
    </source>
</evidence>
<dbReference type="AlphaFoldDB" id="A0AAD8IQY2"/>
<comment type="similarity">
    <text evidence="1 4">Belongs to the plant dirigent protein family.</text>
</comment>
<organism evidence="5 6">
    <name type="scientific">Heracleum sosnowskyi</name>
    <dbReference type="NCBI Taxonomy" id="360622"/>
    <lineage>
        <taxon>Eukaryota</taxon>
        <taxon>Viridiplantae</taxon>
        <taxon>Streptophyta</taxon>
        <taxon>Embryophyta</taxon>
        <taxon>Tracheophyta</taxon>
        <taxon>Spermatophyta</taxon>
        <taxon>Magnoliopsida</taxon>
        <taxon>eudicotyledons</taxon>
        <taxon>Gunneridae</taxon>
        <taxon>Pentapetalae</taxon>
        <taxon>asterids</taxon>
        <taxon>campanulids</taxon>
        <taxon>Apiales</taxon>
        <taxon>Apiaceae</taxon>
        <taxon>Apioideae</taxon>
        <taxon>apioid superclade</taxon>
        <taxon>Tordylieae</taxon>
        <taxon>Tordyliinae</taxon>
        <taxon>Heracleum</taxon>
    </lineage>
</organism>
<evidence type="ECO:0000256" key="2">
    <source>
        <dbReference type="ARBA" id="ARBA00011738"/>
    </source>
</evidence>
<evidence type="ECO:0000256" key="3">
    <source>
        <dbReference type="ARBA" id="ARBA00022525"/>
    </source>
</evidence>
<comment type="function">
    <text evidence="4">Dirigent proteins impart stereoselectivity on the phenoxy radical-coupling reaction, yielding optically active lignans from two molecules of coniferyl alcohol in the biosynthesis of lignans, flavonolignans, and alkaloids and thus plays a central role in plant secondary metabolism.</text>
</comment>
<dbReference type="EMBL" id="JAUIZM010000004">
    <property type="protein sequence ID" value="KAK1389368.1"/>
    <property type="molecule type" value="Genomic_DNA"/>
</dbReference>
<protein>
    <recommendedName>
        <fullName evidence="4">Dirigent protein</fullName>
    </recommendedName>
</protein>
<comment type="subcellular location">
    <subcellularLocation>
        <location evidence="4">Secreted</location>
        <location evidence="4">Extracellular space</location>
        <location evidence="4">Apoplast</location>
    </subcellularLocation>
</comment>
<dbReference type="GO" id="GO:0009699">
    <property type="term" value="P:phenylpropanoid biosynthetic process"/>
    <property type="evidence" value="ECO:0007669"/>
    <property type="project" value="UniProtKB-ARBA"/>
</dbReference>
<dbReference type="GO" id="GO:0048046">
    <property type="term" value="C:apoplast"/>
    <property type="evidence" value="ECO:0007669"/>
    <property type="project" value="UniProtKB-SubCell"/>
</dbReference>
<name>A0AAD8IQY2_9APIA</name>
<dbReference type="InterPro" id="IPR004265">
    <property type="entry name" value="Dirigent"/>
</dbReference>
<evidence type="ECO:0000256" key="1">
    <source>
        <dbReference type="ARBA" id="ARBA00010746"/>
    </source>
</evidence>
<dbReference type="Pfam" id="PF03018">
    <property type="entry name" value="Dirigent"/>
    <property type="match status" value="1"/>
</dbReference>
<keyword evidence="4" id="KW-0052">Apoplast</keyword>
<evidence type="ECO:0000313" key="5">
    <source>
        <dbReference type="EMBL" id="KAK1389368.1"/>
    </source>
</evidence>
<dbReference type="PANTHER" id="PTHR21495">
    <property type="entry name" value="NUCLEOPORIN-RELATED"/>
    <property type="match status" value="1"/>
</dbReference>
<gene>
    <name evidence="5" type="ORF">POM88_017546</name>
</gene>
<accession>A0AAD8IQY2</accession>
<dbReference type="InterPro" id="IPR044859">
    <property type="entry name" value="Allene_oxi_cyc_Dirigent"/>
</dbReference>